<keyword evidence="3" id="KW-1185">Reference proteome</keyword>
<reference evidence="2 3" key="1">
    <citation type="journal article" date="2024" name="Front. Microbiol.">
        <title>Pangenomic and biochemical analyses of Helcococcus ovis reveal widespread tetracycline resistance and a novel bacterial species, Helcococcus bovis.</title>
        <authorList>
            <person name="Cunha F."/>
            <person name="Zhai Y."/>
            <person name="Casaro S."/>
            <person name="Jones K.L."/>
            <person name="Hernandez M."/>
            <person name="Bisinotto R.S."/>
            <person name="Kariyawasam S."/>
            <person name="Brown M.B."/>
            <person name="Phillips A."/>
            <person name="Jeong K.C."/>
            <person name="Galvao K.N."/>
        </authorList>
    </citation>
    <scope>NUCLEOTIDE SEQUENCE [LARGE SCALE GENOMIC DNA]</scope>
    <source>
        <strain evidence="2 3">KG197</strain>
    </source>
</reference>
<keyword evidence="1" id="KW-0812">Transmembrane</keyword>
<gene>
    <name evidence="2" type="ORF">ABGF40_07835</name>
</gene>
<keyword evidence="1" id="KW-0472">Membrane</keyword>
<dbReference type="RefSeq" id="WP_408105855.1">
    <property type="nucleotide sequence ID" value="NZ_JBFNFH010000023.1"/>
</dbReference>
<dbReference type="EMBL" id="JBFNFH010000023">
    <property type="protein sequence ID" value="MFM1525567.1"/>
    <property type="molecule type" value="Genomic_DNA"/>
</dbReference>
<feature type="transmembrane region" description="Helical" evidence="1">
    <location>
        <begin position="184"/>
        <end position="212"/>
    </location>
</feature>
<sequence>MNNKLKSIFNNLIFSISFLVLFSLLIVSTFQSTFIRLNEKVTFLYFDYYWILFLFLHVIFLFFIIKNKNIINEKIFFVLLTTIYILIAGYLIINISPIIRADANIVYKVANQLRNGIYDYFNPGMYMNYYPHQLGLVYYNYLLGFISYSTKFIFFVNFIEVVAINYAMYRIIKILSKNNKLKILIGIYLSFAFTPQLLFISFAYGLIPGFLFMIYGVLNILKFNKYGKIKNLILSIIFLIISCLIRNNFIIAVIAIAIYEWITLDNKKIIALKFLLGFLILNSATGFLLKNITSHITNIKISKGMPKILWIAMGTDINNNRLGPGWYNGYHTNVLEDMNYNFDKAGKIGKEKVLQNIKEHLSSPLKSISFFSKKFVSTWNEPTFQSIWSGPQDRLDQINYSNITKSLYGEGNIFWINYEYMKATLYLIYLGIAIFLIKDYRKKYALFLIYFLGGVAFHLIWETKSQYVYPYVFLMIPLVVNGVEIIYKNHVNFNANKHYR</sequence>
<proteinExistence type="predicted"/>
<feature type="transmembrane region" description="Helical" evidence="1">
    <location>
        <begin position="77"/>
        <end position="99"/>
    </location>
</feature>
<keyword evidence="1" id="KW-1133">Transmembrane helix</keyword>
<dbReference type="Proteomes" id="UP001629536">
    <property type="component" value="Unassembled WGS sequence"/>
</dbReference>
<organism evidence="2 3">
    <name type="scientific">Helcococcus bovis</name>
    <dbReference type="NCBI Taxonomy" id="3153252"/>
    <lineage>
        <taxon>Bacteria</taxon>
        <taxon>Bacillati</taxon>
        <taxon>Bacillota</taxon>
        <taxon>Tissierellia</taxon>
        <taxon>Tissierellales</taxon>
        <taxon>Peptoniphilaceae</taxon>
        <taxon>Helcococcus</taxon>
    </lineage>
</organism>
<feature type="transmembrane region" description="Helical" evidence="1">
    <location>
        <begin position="420"/>
        <end position="437"/>
    </location>
</feature>
<evidence type="ECO:0000313" key="3">
    <source>
        <dbReference type="Proteomes" id="UP001629536"/>
    </source>
</evidence>
<feature type="transmembrane region" description="Helical" evidence="1">
    <location>
        <begin position="270"/>
        <end position="289"/>
    </location>
</feature>
<feature type="transmembrane region" description="Helical" evidence="1">
    <location>
        <begin position="444"/>
        <end position="461"/>
    </location>
</feature>
<feature type="transmembrane region" description="Helical" evidence="1">
    <location>
        <begin position="48"/>
        <end position="65"/>
    </location>
</feature>
<evidence type="ECO:0008006" key="4">
    <source>
        <dbReference type="Google" id="ProtNLM"/>
    </source>
</evidence>
<comment type="caution">
    <text evidence="2">The sequence shown here is derived from an EMBL/GenBank/DDBJ whole genome shotgun (WGS) entry which is preliminary data.</text>
</comment>
<accession>A0ABW9F816</accession>
<evidence type="ECO:0000313" key="2">
    <source>
        <dbReference type="EMBL" id="MFM1525567.1"/>
    </source>
</evidence>
<evidence type="ECO:0000256" key="1">
    <source>
        <dbReference type="SAM" id="Phobius"/>
    </source>
</evidence>
<feature type="transmembrane region" description="Helical" evidence="1">
    <location>
        <begin position="232"/>
        <end position="258"/>
    </location>
</feature>
<feature type="transmembrane region" description="Helical" evidence="1">
    <location>
        <begin position="12"/>
        <end position="36"/>
    </location>
</feature>
<name>A0ABW9F816_9FIRM</name>
<protein>
    <recommendedName>
        <fullName evidence="4">Glycosyltransferase RgtA/B/C/D-like domain-containing protein</fullName>
    </recommendedName>
</protein>
<feature type="transmembrane region" description="Helical" evidence="1">
    <location>
        <begin position="467"/>
        <end position="487"/>
    </location>
</feature>